<evidence type="ECO:0000256" key="8">
    <source>
        <dbReference type="ARBA" id="ARBA00023310"/>
    </source>
</evidence>
<evidence type="ECO:0000256" key="4">
    <source>
        <dbReference type="ARBA" id="ARBA00022448"/>
    </source>
</evidence>
<dbReference type="Gene3D" id="1.10.520.20">
    <property type="entry name" value="N-terminal domain of the delta subunit of the F1F0-ATP synthase"/>
    <property type="match status" value="1"/>
</dbReference>
<dbReference type="Proteomes" id="UP000076532">
    <property type="component" value="Unassembled WGS sequence"/>
</dbReference>
<proteinExistence type="inferred from homology"/>
<name>A0A166XAK0_9AGAM</name>
<gene>
    <name evidence="9" type="ORF">FIBSPDRAFT_1035590</name>
</gene>
<dbReference type="Pfam" id="PF00213">
    <property type="entry name" value="OSCP"/>
    <property type="match status" value="1"/>
</dbReference>
<dbReference type="PRINTS" id="PR00125">
    <property type="entry name" value="ATPASEDELTA"/>
</dbReference>
<dbReference type="SUPFAM" id="SSF47928">
    <property type="entry name" value="N-terminal domain of the delta subunit of the F1F0-ATP synthase"/>
    <property type="match status" value="1"/>
</dbReference>
<dbReference type="InterPro" id="IPR000711">
    <property type="entry name" value="ATPase_OSCP/dsu"/>
</dbReference>
<keyword evidence="7" id="KW-0472">Membrane</keyword>
<dbReference type="STRING" id="436010.A0A166XAK0"/>
<reference evidence="9 10" key="1">
    <citation type="journal article" date="2016" name="Mol. Biol. Evol.">
        <title>Comparative Genomics of Early-Diverging Mushroom-Forming Fungi Provides Insights into the Origins of Lignocellulose Decay Capabilities.</title>
        <authorList>
            <person name="Nagy L.G."/>
            <person name="Riley R."/>
            <person name="Tritt A."/>
            <person name="Adam C."/>
            <person name="Daum C."/>
            <person name="Floudas D."/>
            <person name="Sun H."/>
            <person name="Yadav J.S."/>
            <person name="Pangilinan J."/>
            <person name="Larsson K.H."/>
            <person name="Matsuura K."/>
            <person name="Barry K."/>
            <person name="Labutti K."/>
            <person name="Kuo R."/>
            <person name="Ohm R.A."/>
            <person name="Bhattacharya S.S."/>
            <person name="Shirouzu T."/>
            <person name="Yoshinaga Y."/>
            <person name="Martin F.M."/>
            <person name="Grigoriev I.V."/>
            <person name="Hibbett D.S."/>
        </authorList>
    </citation>
    <scope>NUCLEOTIDE SEQUENCE [LARGE SCALE GENOMIC DNA]</scope>
    <source>
        <strain evidence="9 10">CBS 109695</strain>
    </source>
</reference>
<keyword evidence="8" id="KW-0066">ATP synthesis</keyword>
<evidence type="ECO:0000256" key="2">
    <source>
        <dbReference type="ARBA" id="ARBA00007046"/>
    </source>
</evidence>
<dbReference type="AlphaFoldDB" id="A0A166XAK0"/>
<dbReference type="EMBL" id="KV417480">
    <property type="protein sequence ID" value="KZP34590.1"/>
    <property type="molecule type" value="Genomic_DNA"/>
</dbReference>
<accession>A0A166XAK0</accession>
<evidence type="ECO:0000256" key="5">
    <source>
        <dbReference type="ARBA" id="ARBA00022781"/>
    </source>
</evidence>
<keyword evidence="4" id="KW-0813">Transport</keyword>
<keyword evidence="5" id="KW-0375">Hydrogen ion transport</keyword>
<dbReference type="OrthoDB" id="1262810at2759"/>
<dbReference type="GO" id="GO:0016020">
    <property type="term" value="C:membrane"/>
    <property type="evidence" value="ECO:0007669"/>
    <property type="project" value="UniProtKB-SubCell"/>
</dbReference>
<evidence type="ECO:0000256" key="1">
    <source>
        <dbReference type="ARBA" id="ARBA00004370"/>
    </source>
</evidence>
<comment type="subcellular location">
    <subcellularLocation>
        <location evidence="1">Membrane</location>
    </subcellularLocation>
</comment>
<evidence type="ECO:0000313" key="9">
    <source>
        <dbReference type="EMBL" id="KZP34590.1"/>
    </source>
</evidence>
<organism evidence="9 10">
    <name type="scientific">Athelia psychrophila</name>
    <dbReference type="NCBI Taxonomy" id="1759441"/>
    <lineage>
        <taxon>Eukaryota</taxon>
        <taxon>Fungi</taxon>
        <taxon>Dikarya</taxon>
        <taxon>Basidiomycota</taxon>
        <taxon>Agaricomycotina</taxon>
        <taxon>Agaricomycetes</taxon>
        <taxon>Agaricomycetidae</taxon>
        <taxon>Atheliales</taxon>
        <taxon>Atheliaceae</taxon>
        <taxon>Athelia</taxon>
    </lineage>
</organism>
<evidence type="ECO:0000256" key="7">
    <source>
        <dbReference type="ARBA" id="ARBA00023136"/>
    </source>
</evidence>
<dbReference type="HAMAP" id="MF_01416">
    <property type="entry name" value="ATP_synth_delta_bact"/>
    <property type="match status" value="1"/>
</dbReference>
<evidence type="ECO:0000256" key="3">
    <source>
        <dbReference type="ARBA" id="ARBA00014723"/>
    </source>
</evidence>
<sequence>MLQSSLRSSSVVAQALGRRNASGIALKYSNALYSAAISKSPQVLSKVHTELSNISTQLKTTPELNTFVNNPTLSLNDRTKGIQVLLGKVEGSGAKKEPVSDVTKNLLSVLSENGRLGEVQSVIEGFNEQYAKYKGELTVVITSATPLARDVLSKLEATLKQSQAALQSKSLKVTNKVNPAVLGGFVVDFGDKTIDLSVSSTVNKLNGILQQSV</sequence>
<dbReference type="GO" id="GO:0046933">
    <property type="term" value="F:proton-transporting ATP synthase activity, rotational mechanism"/>
    <property type="evidence" value="ECO:0007669"/>
    <property type="project" value="InterPro"/>
</dbReference>
<protein>
    <recommendedName>
        <fullName evidence="3">ATP synthase subunit 5, mitochondrial</fullName>
    </recommendedName>
</protein>
<comment type="similarity">
    <text evidence="2">Belongs to the ATPase delta chain family.</text>
</comment>
<keyword evidence="6" id="KW-0406">Ion transport</keyword>
<dbReference type="InterPro" id="IPR026015">
    <property type="entry name" value="ATP_synth_OSCP/delta_N_sf"/>
</dbReference>
<evidence type="ECO:0000313" key="10">
    <source>
        <dbReference type="Proteomes" id="UP000076532"/>
    </source>
</evidence>
<dbReference type="PANTHER" id="PTHR11910">
    <property type="entry name" value="ATP SYNTHASE DELTA CHAIN"/>
    <property type="match status" value="1"/>
</dbReference>
<evidence type="ECO:0000256" key="6">
    <source>
        <dbReference type="ARBA" id="ARBA00023065"/>
    </source>
</evidence>
<keyword evidence="10" id="KW-1185">Reference proteome</keyword>
<dbReference type="NCBIfam" id="TIGR01145">
    <property type="entry name" value="ATP_synt_delta"/>
    <property type="match status" value="1"/>
</dbReference>